<proteinExistence type="predicted"/>
<accession>A0AAW0QBR3</accession>
<dbReference type="SUPFAM" id="SSF57783">
    <property type="entry name" value="Zinc beta-ribbon"/>
    <property type="match status" value="1"/>
</dbReference>
<keyword evidence="2" id="KW-0805">Transcription regulation</keyword>
<keyword evidence="9" id="KW-1185">Reference proteome</keyword>
<evidence type="ECO:0000313" key="8">
    <source>
        <dbReference type="EMBL" id="KAK8100638.1"/>
    </source>
</evidence>
<dbReference type="InterPro" id="IPR013150">
    <property type="entry name" value="TFIIB_cyclin"/>
</dbReference>
<dbReference type="PRINTS" id="PR00685">
    <property type="entry name" value="TIFACTORIIB"/>
</dbReference>
<sequence length="370" mass="41194">MQSSGLAQSETSKSTPIRYENVLKCPECPPEEGYEIIETNSDWVCSGCGIVLENVIDEGAEWRNFQDDGSGSNVDGSRVGGGLSGDGSFEPFATMISENNKSRALARAERRGKDADKRLSAQRYYSRIDEFCDACNLSQAVKDQAFKFYKITQGKKVFSNKPKQNALLGSLVFLACRQINQERSFREVHAWTGESKKNFISTFKELEKFLRKMVEAQTAKYPAKKREVKEREAKEGEVKEGDEKSGEEDGARAATKVERVQGPVARFVSTMGFRDSFLVEKTAIELAKKAEHFNTPFDGRAPSTLAAAYLCMASHLVGEPRKFREVAKGCGIGPVTVKATLGSMMEVKDRLVDKQWRGVDMSRLESILKN</sequence>
<dbReference type="InterPro" id="IPR000812">
    <property type="entry name" value="TFIIB"/>
</dbReference>
<dbReference type="GO" id="GO:0005634">
    <property type="term" value="C:nucleus"/>
    <property type="evidence" value="ECO:0007669"/>
    <property type="project" value="TreeGrafter"/>
</dbReference>
<evidence type="ECO:0000256" key="5">
    <source>
        <dbReference type="PROSITE-ProRule" id="PRU00469"/>
    </source>
</evidence>
<dbReference type="Proteomes" id="UP001392437">
    <property type="component" value="Unassembled WGS sequence"/>
</dbReference>
<dbReference type="InterPro" id="IPR013137">
    <property type="entry name" value="Znf_TFIIB"/>
</dbReference>
<dbReference type="PANTHER" id="PTHR11618:SF13">
    <property type="entry name" value="TRANSCRIPTION INITIATION FACTOR IIB"/>
    <property type="match status" value="1"/>
</dbReference>
<dbReference type="PROSITE" id="PS51134">
    <property type="entry name" value="ZF_TFIIB"/>
    <property type="match status" value="1"/>
</dbReference>
<organism evidence="8 9">
    <name type="scientific">Apiospora kogelbergensis</name>
    <dbReference type="NCBI Taxonomy" id="1337665"/>
    <lineage>
        <taxon>Eukaryota</taxon>
        <taxon>Fungi</taxon>
        <taxon>Dikarya</taxon>
        <taxon>Ascomycota</taxon>
        <taxon>Pezizomycotina</taxon>
        <taxon>Sordariomycetes</taxon>
        <taxon>Xylariomycetidae</taxon>
        <taxon>Amphisphaeriales</taxon>
        <taxon>Apiosporaceae</taxon>
        <taxon>Apiospora</taxon>
    </lineage>
</organism>
<dbReference type="SUPFAM" id="SSF47954">
    <property type="entry name" value="Cyclin-like"/>
    <property type="match status" value="2"/>
</dbReference>
<gene>
    <name evidence="8" type="ORF">PG999_011012</name>
</gene>
<name>A0AAW0QBR3_9PEZI</name>
<evidence type="ECO:0000256" key="3">
    <source>
        <dbReference type="ARBA" id="ARBA00023163"/>
    </source>
</evidence>
<feature type="domain" description="TFIIB-type" evidence="7">
    <location>
        <begin position="21"/>
        <end position="53"/>
    </location>
</feature>
<dbReference type="InterPro" id="IPR036915">
    <property type="entry name" value="Cyclin-like_sf"/>
</dbReference>
<keyword evidence="5" id="KW-0862">Zinc</keyword>
<comment type="caution">
    <text evidence="8">The sequence shown here is derived from an EMBL/GenBank/DDBJ whole genome shotgun (WGS) entry which is preliminary data.</text>
</comment>
<evidence type="ECO:0000259" key="7">
    <source>
        <dbReference type="PROSITE" id="PS51134"/>
    </source>
</evidence>
<keyword evidence="5" id="KW-0479">Metal-binding</keyword>
<dbReference type="Gene3D" id="1.10.472.10">
    <property type="entry name" value="Cyclin-like"/>
    <property type="match status" value="2"/>
</dbReference>
<keyword evidence="5" id="KW-0863">Zinc-finger</keyword>
<evidence type="ECO:0000313" key="9">
    <source>
        <dbReference type="Proteomes" id="UP001392437"/>
    </source>
</evidence>
<dbReference type="GO" id="GO:0097550">
    <property type="term" value="C:transcription preinitiation complex"/>
    <property type="evidence" value="ECO:0007669"/>
    <property type="project" value="TreeGrafter"/>
</dbReference>
<reference evidence="8 9" key="1">
    <citation type="submission" date="2023-01" db="EMBL/GenBank/DDBJ databases">
        <title>Analysis of 21 Apiospora genomes using comparative genomics revels a genus with tremendous synthesis potential of carbohydrate active enzymes and secondary metabolites.</title>
        <authorList>
            <person name="Sorensen T."/>
        </authorList>
    </citation>
    <scope>NUCLEOTIDE SEQUENCE [LARGE SCALE GENOMIC DNA]</scope>
    <source>
        <strain evidence="8 9">CBS 117206</strain>
    </source>
</reference>
<feature type="region of interest" description="Disordered" evidence="6">
    <location>
        <begin position="224"/>
        <end position="253"/>
    </location>
</feature>
<dbReference type="GO" id="GO:0017025">
    <property type="term" value="F:TBP-class protein binding"/>
    <property type="evidence" value="ECO:0007669"/>
    <property type="project" value="InterPro"/>
</dbReference>
<evidence type="ECO:0000256" key="4">
    <source>
        <dbReference type="ARBA" id="ARBA00031706"/>
    </source>
</evidence>
<evidence type="ECO:0000256" key="1">
    <source>
        <dbReference type="ARBA" id="ARBA00022737"/>
    </source>
</evidence>
<protein>
    <recommendedName>
        <fullName evidence="4">General transcription factor TFIIB</fullName>
    </recommendedName>
</protein>
<evidence type="ECO:0000256" key="6">
    <source>
        <dbReference type="SAM" id="MobiDB-lite"/>
    </source>
</evidence>
<keyword evidence="3" id="KW-0804">Transcription</keyword>
<dbReference type="GO" id="GO:0070897">
    <property type="term" value="P:transcription preinitiation complex assembly"/>
    <property type="evidence" value="ECO:0007669"/>
    <property type="project" value="InterPro"/>
</dbReference>
<dbReference type="Gene3D" id="2.20.25.10">
    <property type="match status" value="1"/>
</dbReference>
<keyword evidence="1" id="KW-0677">Repeat</keyword>
<dbReference type="EMBL" id="JAQQWP010000009">
    <property type="protein sequence ID" value="KAK8100638.1"/>
    <property type="molecule type" value="Genomic_DNA"/>
</dbReference>
<dbReference type="PANTHER" id="PTHR11618">
    <property type="entry name" value="TRANSCRIPTION INITIATION FACTOR IIB-RELATED"/>
    <property type="match status" value="1"/>
</dbReference>
<dbReference type="GO" id="GO:0008270">
    <property type="term" value="F:zinc ion binding"/>
    <property type="evidence" value="ECO:0007669"/>
    <property type="project" value="UniProtKB-KW"/>
</dbReference>
<dbReference type="Pfam" id="PF00382">
    <property type="entry name" value="TFIIB"/>
    <property type="match status" value="2"/>
</dbReference>
<dbReference type="AlphaFoldDB" id="A0AAW0QBR3"/>
<evidence type="ECO:0000256" key="2">
    <source>
        <dbReference type="ARBA" id="ARBA00023015"/>
    </source>
</evidence>